<dbReference type="STRING" id="667725.A0A0L0FWK0"/>
<dbReference type="PANTHER" id="PTHR11129">
    <property type="entry name" value="PROTEIN FARNESYLTRANSFERASE ALPHA SUBUNIT/RAB GERANYLGERANYL TRANSFERASE ALPHA SUBUNIT"/>
    <property type="match status" value="1"/>
</dbReference>
<evidence type="ECO:0000313" key="6">
    <source>
        <dbReference type="Proteomes" id="UP000054560"/>
    </source>
</evidence>
<evidence type="ECO:0000256" key="4">
    <source>
        <dbReference type="ARBA" id="ARBA00022737"/>
    </source>
</evidence>
<dbReference type="eggNOG" id="KOG0529">
    <property type="taxonomic scope" value="Eukaryota"/>
</dbReference>
<accession>A0A0L0FWK0</accession>
<dbReference type="Gene3D" id="1.25.40.120">
    <property type="entry name" value="Protein prenylyltransferase"/>
    <property type="match status" value="1"/>
</dbReference>
<evidence type="ECO:0000256" key="2">
    <source>
        <dbReference type="ARBA" id="ARBA00022602"/>
    </source>
</evidence>
<keyword evidence="6" id="KW-1185">Reference proteome</keyword>
<dbReference type="AlphaFoldDB" id="A0A0L0FWK0"/>
<keyword evidence="3" id="KW-0808">Transferase</keyword>
<dbReference type="Proteomes" id="UP000054560">
    <property type="component" value="Unassembled WGS sequence"/>
</dbReference>
<comment type="similarity">
    <text evidence="1">Belongs to the protein prenyltransferase subunit alpha family.</text>
</comment>
<organism evidence="5 6">
    <name type="scientific">Sphaeroforma arctica JP610</name>
    <dbReference type="NCBI Taxonomy" id="667725"/>
    <lineage>
        <taxon>Eukaryota</taxon>
        <taxon>Ichthyosporea</taxon>
        <taxon>Ichthyophonida</taxon>
        <taxon>Sphaeroforma</taxon>
    </lineage>
</organism>
<gene>
    <name evidence="5" type="ORF">SARC_06475</name>
</gene>
<dbReference type="OrthoDB" id="5358702at2759"/>
<dbReference type="GO" id="GO:0005737">
    <property type="term" value="C:cytoplasm"/>
    <property type="evidence" value="ECO:0007669"/>
    <property type="project" value="TreeGrafter"/>
</dbReference>
<dbReference type="GO" id="GO:0008318">
    <property type="term" value="F:protein prenyltransferase activity"/>
    <property type="evidence" value="ECO:0007669"/>
    <property type="project" value="InterPro"/>
</dbReference>
<protein>
    <recommendedName>
        <fullName evidence="7">Protein prenyltransferase alpha subunit repeat-containing protein 1</fullName>
    </recommendedName>
</protein>
<name>A0A0L0FWK0_9EUKA</name>
<dbReference type="RefSeq" id="XP_014155094.1">
    <property type="nucleotide sequence ID" value="XM_014299619.1"/>
</dbReference>
<evidence type="ECO:0008006" key="7">
    <source>
        <dbReference type="Google" id="ProtNLM"/>
    </source>
</evidence>
<keyword evidence="2" id="KW-0637">Prenyltransferase</keyword>
<proteinExistence type="inferred from homology"/>
<evidence type="ECO:0000256" key="1">
    <source>
        <dbReference type="ARBA" id="ARBA00006734"/>
    </source>
</evidence>
<dbReference type="SUPFAM" id="SSF48439">
    <property type="entry name" value="Protein prenylyltransferase"/>
    <property type="match status" value="1"/>
</dbReference>
<dbReference type="EMBL" id="KQ242059">
    <property type="protein sequence ID" value="KNC81192.1"/>
    <property type="molecule type" value="Genomic_DNA"/>
</dbReference>
<evidence type="ECO:0000313" key="5">
    <source>
        <dbReference type="EMBL" id="KNC81192.1"/>
    </source>
</evidence>
<sequence length="386" mass="44309">MRTDTSGMLAFITVYKRCISRRTQTALSELTIAAVRTFKELLRTYKDVHTPELRKYTAQPESRFKGDSQSCAFDASCTCFQRRAIVSGGEIEARLRLASFLLLLFCPDWHTAWNFRKAQLVDLKIDVSSELGLTTLILRKHPKSGCTWQHRRFLMKLLRRHGPLQPHDYEREFAVCTRAADAYPKNYMAWNYRRLVLGLNTHGGICSEEVLMTELAASDVWMQSHIGDYSALRYRALLLKLISFSCRNTKQRTKGQEKDQDVLQNVKQSDLSSQGLHRLEVELTSNQSQIHFYSGHEALWVYRRDLLDICQTLLPKTHMTAMLADEADWVQCHSGAESTKNIEVTSGGKVSHPITGVAVNSESDRQQLFARHYLQNILWYTARAVE</sequence>
<dbReference type="Pfam" id="PF01239">
    <property type="entry name" value="PPTA"/>
    <property type="match status" value="2"/>
</dbReference>
<reference evidence="5 6" key="1">
    <citation type="submission" date="2011-02" db="EMBL/GenBank/DDBJ databases">
        <title>The Genome Sequence of Sphaeroforma arctica JP610.</title>
        <authorList>
            <consortium name="The Broad Institute Genome Sequencing Platform"/>
            <person name="Russ C."/>
            <person name="Cuomo C."/>
            <person name="Young S.K."/>
            <person name="Zeng Q."/>
            <person name="Gargeya S."/>
            <person name="Alvarado L."/>
            <person name="Berlin A."/>
            <person name="Chapman S.B."/>
            <person name="Chen Z."/>
            <person name="Freedman E."/>
            <person name="Gellesch M."/>
            <person name="Goldberg J."/>
            <person name="Griggs A."/>
            <person name="Gujja S."/>
            <person name="Heilman E."/>
            <person name="Heiman D."/>
            <person name="Howarth C."/>
            <person name="Mehta T."/>
            <person name="Neiman D."/>
            <person name="Pearson M."/>
            <person name="Roberts A."/>
            <person name="Saif S."/>
            <person name="Shea T."/>
            <person name="Shenoy N."/>
            <person name="Sisk P."/>
            <person name="Stolte C."/>
            <person name="Sykes S."/>
            <person name="White J."/>
            <person name="Yandava C."/>
            <person name="Burger G."/>
            <person name="Gray M.W."/>
            <person name="Holland P.W.H."/>
            <person name="King N."/>
            <person name="Lang F.B.F."/>
            <person name="Roger A.J."/>
            <person name="Ruiz-Trillo I."/>
            <person name="Haas B."/>
            <person name="Nusbaum C."/>
            <person name="Birren B."/>
        </authorList>
    </citation>
    <scope>NUCLEOTIDE SEQUENCE [LARGE SCALE GENOMIC DNA]</scope>
    <source>
        <strain evidence="5 6">JP610</strain>
    </source>
</reference>
<keyword evidence="4" id="KW-0677">Repeat</keyword>
<dbReference type="PROSITE" id="PS51147">
    <property type="entry name" value="PFTA"/>
    <property type="match status" value="2"/>
</dbReference>
<evidence type="ECO:0000256" key="3">
    <source>
        <dbReference type="ARBA" id="ARBA00022679"/>
    </source>
</evidence>
<dbReference type="InterPro" id="IPR002088">
    <property type="entry name" value="Prenyl_trans_a"/>
</dbReference>
<dbReference type="GeneID" id="25906979"/>
<dbReference type="PANTHER" id="PTHR11129:SF3">
    <property type="entry name" value="PROTEIN PRENYLTRANSFERASE ALPHA SUBUNIT REPEAT-CONTAINING PROTEIN 1"/>
    <property type="match status" value="1"/>
</dbReference>